<evidence type="ECO:0000313" key="13">
    <source>
        <dbReference type="Proteomes" id="UP000261166"/>
    </source>
</evidence>
<name>A0A3E3J5X2_9FIRM</name>
<feature type="domain" description="Alpha-L-arabinofuranosidase C-terminal" evidence="9">
    <location>
        <begin position="314"/>
        <end position="505"/>
    </location>
</feature>
<comment type="catalytic activity">
    <reaction evidence="1">
        <text>Hydrolysis of terminal non-reducing alpha-L-arabinofuranoside residues in alpha-L-arabinosides.</text>
        <dbReference type="EC" id="3.2.1.55"/>
    </reaction>
</comment>
<dbReference type="SUPFAM" id="SSF51445">
    <property type="entry name" value="(Trans)glycosidases"/>
    <property type="match status" value="1"/>
</dbReference>
<dbReference type="InterPro" id="IPR013780">
    <property type="entry name" value="Glyco_hydro_b"/>
</dbReference>
<dbReference type="Proteomes" id="UP000261166">
    <property type="component" value="Unassembled WGS sequence"/>
</dbReference>
<organism evidence="11 13">
    <name type="scientific">Eisenbergiella massiliensis</name>
    <dbReference type="NCBI Taxonomy" id="1720294"/>
    <lineage>
        <taxon>Bacteria</taxon>
        <taxon>Bacillati</taxon>
        <taxon>Bacillota</taxon>
        <taxon>Clostridia</taxon>
        <taxon>Lachnospirales</taxon>
        <taxon>Lachnospiraceae</taxon>
        <taxon>Eisenbergiella</taxon>
    </lineage>
</organism>
<dbReference type="InterPro" id="IPR010720">
    <property type="entry name" value="Alpha-L-AF_C"/>
</dbReference>
<dbReference type="InterPro" id="IPR017853">
    <property type="entry name" value="GH"/>
</dbReference>
<dbReference type="EMBL" id="QVLU01000001">
    <property type="protein sequence ID" value="RGE74716.1"/>
    <property type="molecule type" value="Genomic_DNA"/>
</dbReference>
<dbReference type="Pfam" id="PF06964">
    <property type="entry name" value="Alpha-L-AF_C"/>
    <property type="match status" value="1"/>
</dbReference>
<dbReference type="PANTHER" id="PTHR43576:SF2">
    <property type="entry name" value="INTRACELLULAR EXO-ALPHA-L-ARABINOFURANOSIDASE 2"/>
    <property type="match status" value="1"/>
</dbReference>
<dbReference type="AlphaFoldDB" id="A0A3E3J5X2"/>
<dbReference type="Proteomes" id="UP000260812">
    <property type="component" value="Unassembled WGS sequence"/>
</dbReference>
<evidence type="ECO:0000256" key="3">
    <source>
        <dbReference type="ARBA" id="ARBA00007186"/>
    </source>
</evidence>
<evidence type="ECO:0000256" key="7">
    <source>
        <dbReference type="ARBA" id="ARBA00023277"/>
    </source>
</evidence>
<keyword evidence="8" id="KW-0326">Glycosidase</keyword>
<dbReference type="EMBL" id="QVLV01000004">
    <property type="protein sequence ID" value="RGE62662.1"/>
    <property type="molecule type" value="Genomic_DNA"/>
</dbReference>
<dbReference type="OrthoDB" id="9758333at2"/>
<evidence type="ECO:0000313" key="11">
    <source>
        <dbReference type="EMBL" id="RGE74716.1"/>
    </source>
</evidence>
<protein>
    <recommendedName>
        <fullName evidence="5">non-reducing end alpha-L-arabinofuranosidase</fullName>
        <ecNumber evidence="5">3.2.1.55</ecNumber>
    </recommendedName>
</protein>
<reference evidence="11 13" key="1">
    <citation type="submission" date="2018-08" db="EMBL/GenBank/DDBJ databases">
        <title>A genome reference for cultivated species of the human gut microbiota.</title>
        <authorList>
            <person name="Zou Y."/>
            <person name="Xue W."/>
            <person name="Luo G."/>
        </authorList>
    </citation>
    <scope>NUCLEOTIDE SEQUENCE [LARGE SCALE GENOMIC DNA]</scope>
    <source>
        <strain evidence="11 13">AF26-4BH</strain>
        <strain evidence="10">TF05-5AC</strain>
    </source>
</reference>
<dbReference type="GO" id="GO:0046373">
    <property type="term" value="P:L-arabinose metabolic process"/>
    <property type="evidence" value="ECO:0007669"/>
    <property type="project" value="InterPro"/>
</dbReference>
<keyword evidence="7" id="KW-0119">Carbohydrate metabolism</keyword>
<gene>
    <name evidence="11" type="ORF">DWY69_00115</name>
    <name evidence="10" type="ORF">DXC51_08235</name>
</gene>
<proteinExistence type="inferred from homology"/>
<evidence type="ECO:0000256" key="5">
    <source>
        <dbReference type="ARBA" id="ARBA00012670"/>
    </source>
</evidence>
<comment type="similarity">
    <text evidence="3">Belongs to the glycosyl hydrolase 51 family.</text>
</comment>
<comment type="subunit">
    <text evidence="4">Homohexamer; trimer of dimers.</text>
</comment>
<dbReference type="GO" id="GO:0000272">
    <property type="term" value="P:polysaccharide catabolic process"/>
    <property type="evidence" value="ECO:0007669"/>
    <property type="project" value="TreeGrafter"/>
</dbReference>
<keyword evidence="6" id="KW-0378">Hydrolase</keyword>
<evidence type="ECO:0000256" key="6">
    <source>
        <dbReference type="ARBA" id="ARBA00022801"/>
    </source>
</evidence>
<evidence type="ECO:0000256" key="2">
    <source>
        <dbReference type="ARBA" id="ARBA00004881"/>
    </source>
</evidence>
<evidence type="ECO:0000256" key="1">
    <source>
        <dbReference type="ARBA" id="ARBA00001462"/>
    </source>
</evidence>
<evidence type="ECO:0000313" key="10">
    <source>
        <dbReference type="EMBL" id="RGE62662.1"/>
    </source>
</evidence>
<evidence type="ECO:0000313" key="12">
    <source>
        <dbReference type="Proteomes" id="UP000260812"/>
    </source>
</evidence>
<dbReference type="InterPro" id="IPR055235">
    <property type="entry name" value="ASD1_cat"/>
</dbReference>
<evidence type="ECO:0000256" key="4">
    <source>
        <dbReference type="ARBA" id="ARBA00011165"/>
    </source>
</evidence>
<evidence type="ECO:0000256" key="8">
    <source>
        <dbReference type="ARBA" id="ARBA00023295"/>
    </source>
</evidence>
<accession>A0A3E3J5X2</accession>
<dbReference type="Gene3D" id="3.20.20.80">
    <property type="entry name" value="Glycosidases"/>
    <property type="match status" value="1"/>
</dbReference>
<dbReference type="SUPFAM" id="SSF51011">
    <property type="entry name" value="Glycosyl hydrolase domain"/>
    <property type="match status" value="1"/>
</dbReference>
<dbReference type="SMART" id="SM00813">
    <property type="entry name" value="Alpha-L-AF_C"/>
    <property type="match status" value="1"/>
</dbReference>
<keyword evidence="12" id="KW-1185">Reference proteome</keyword>
<dbReference type="PANTHER" id="PTHR43576">
    <property type="entry name" value="ALPHA-L-ARABINOFURANOSIDASE C-RELATED"/>
    <property type="match status" value="1"/>
</dbReference>
<sequence>MTEGKRRGRKVITLYINENKKLGHINPEIYGHFSEHLGRCIYEGLYVGENSEIPNVNGMRTDVVEALKEMKVPVLRWPGGCFADEYHWKDGVGPKEKRKKMVNTNWGGVTEDNSFGTHEFFELCEQLGCKTYVNGNVGSGSVQEMSEWVEYMTLDGVSPMADWRRENGREKPWRVDYFGVGNENWGCGGNMTPDYYAQLYRRYQTYIRCYDRTAPIFKICGGANADDYEWTDTVLRECFRSPAPADAHGFMDGLSVHYYAGVEKGLHKGSATEFGEEAWFNTLSRAYGIEEVLMRHSAIMDHYDPEKKIGMMVDEWGCWHDVEPGTNPGFLYQQNTMRDALTAGVSLNIFNKHCDRIKMACIAQIVNVLQSVILTEGKKMLLTPTYHVFHMYKYHQDADLVESWLEGAGKTGVKETEMVPEVQESVSVDENGVLTVTLNNLCTEAEKEIELVLTKKKPAHVSARIVHGKMQAYNSFEEPERVTEEDFTDFRLTDRGLTFTIPACSVLMFRVEMEG</sequence>
<dbReference type="Gene3D" id="2.60.40.1180">
    <property type="entry name" value="Golgi alpha-mannosidase II"/>
    <property type="match status" value="1"/>
</dbReference>
<evidence type="ECO:0000259" key="9">
    <source>
        <dbReference type="SMART" id="SM00813"/>
    </source>
</evidence>
<dbReference type="Pfam" id="PF22848">
    <property type="entry name" value="ASD1_dom"/>
    <property type="match status" value="1"/>
</dbReference>
<comment type="pathway">
    <text evidence="2">Glycan metabolism.</text>
</comment>
<comment type="caution">
    <text evidence="11">The sequence shown here is derived from an EMBL/GenBank/DDBJ whole genome shotgun (WGS) entry which is preliminary data.</text>
</comment>
<dbReference type="GO" id="GO:0046556">
    <property type="term" value="F:alpha-L-arabinofuranosidase activity"/>
    <property type="evidence" value="ECO:0007669"/>
    <property type="project" value="UniProtKB-EC"/>
</dbReference>
<dbReference type="EC" id="3.2.1.55" evidence="5"/>